<feature type="region of interest" description="Disordered" evidence="1">
    <location>
        <begin position="98"/>
        <end position="160"/>
    </location>
</feature>
<accession>A0A139AQP9</accession>
<sequence length="428" mass="44159">MSETLPSTQSLSTGTFFDRIRPASVDGHRSDRDRPTSSLSLPWNRATKQSPLRHSLGDCDDTGLATTRGTPYRRGSASPRTSTDSAFTTGCFSFGTQSPVSPSPVLGPAQHPVSRSPVLGPTRHPMSHSPALSPRQQPVSRSPVLGPTQHPPRPPNCAYTDSAAATLATSKRAQSLIRSPTVLPATPFSASGSVSNAVATSARATSPTTTTATAAEAGFPEHSPLDEDVVVAPARIHSLSYLQSENFGSFSRDSAGPDRSLSRLSMKHGTAAAAAAVPARTSTSTTTTITAPSLQHNAVGAVSVSTDVSHDCTLHEKDVRPASSSSSGRLVDGDADGGDSEVMTSAAVHAGSGLQKVTSKAVEELEQREADETLVGNGQEIAAGAEDQSPGGAMEDVVAKEMILGSDVGVFKVFEVDENGAVVSAPQA</sequence>
<name>A0A139AQP9_GONPJ</name>
<dbReference type="EMBL" id="KQ965739">
    <property type="protein sequence ID" value="KXS19087.1"/>
    <property type="molecule type" value="Genomic_DNA"/>
</dbReference>
<organism evidence="2 3">
    <name type="scientific">Gonapodya prolifera (strain JEL478)</name>
    <name type="common">Monoblepharis prolifera</name>
    <dbReference type="NCBI Taxonomy" id="1344416"/>
    <lineage>
        <taxon>Eukaryota</taxon>
        <taxon>Fungi</taxon>
        <taxon>Fungi incertae sedis</taxon>
        <taxon>Chytridiomycota</taxon>
        <taxon>Chytridiomycota incertae sedis</taxon>
        <taxon>Monoblepharidomycetes</taxon>
        <taxon>Monoblepharidales</taxon>
        <taxon>Gonapodyaceae</taxon>
        <taxon>Gonapodya</taxon>
    </lineage>
</organism>
<evidence type="ECO:0000313" key="3">
    <source>
        <dbReference type="Proteomes" id="UP000070544"/>
    </source>
</evidence>
<feature type="region of interest" description="Disordered" evidence="1">
    <location>
        <begin position="316"/>
        <end position="341"/>
    </location>
</feature>
<evidence type="ECO:0000256" key="1">
    <source>
        <dbReference type="SAM" id="MobiDB-lite"/>
    </source>
</evidence>
<reference evidence="2 3" key="1">
    <citation type="journal article" date="2015" name="Genome Biol. Evol.">
        <title>Phylogenomic analyses indicate that early fungi evolved digesting cell walls of algal ancestors of land plants.</title>
        <authorList>
            <person name="Chang Y."/>
            <person name="Wang S."/>
            <person name="Sekimoto S."/>
            <person name="Aerts A.L."/>
            <person name="Choi C."/>
            <person name="Clum A."/>
            <person name="LaButti K.M."/>
            <person name="Lindquist E.A."/>
            <person name="Yee Ngan C."/>
            <person name="Ohm R.A."/>
            <person name="Salamov A.A."/>
            <person name="Grigoriev I.V."/>
            <person name="Spatafora J.W."/>
            <person name="Berbee M.L."/>
        </authorList>
    </citation>
    <scope>NUCLEOTIDE SEQUENCE [LARGE SCALE GENOMIC DNA]</scope>
    <source>
        <strain evidence="2 3">JEL478</strain>
    </source>
</reference>
<keyword evidence="3" id="KW-1185">Reference proteome</keyword>
<dbReference type="Proteomes" id="UP000070544">
    <property type="component" value="Unassembled WGS sequence"/>
</dbReference>
<proteinExistence type="predicted"/>
<dbReference type="AlphaFoldDB" id="A0A139AQP9"/>
<gene>
    <name evidence="2" type="ORF">M427DRAFT_468747</name>
</gene>
<protein>
    <submittedName>
        <fullName evidence="2">Uncharacterized protein</fullName>
    </submittedName>
</protein>
<feature type="region of interest" description="Disordered" evidence="1">
    <location>
        <begin position="1"/>
        <end position="84"/>
    </location>
</feature>
<evidence type="ECO:0000313" key="2">
    <source>
        <dbReference type="EMBL" id="KXS19087.1"/>
    </source>
</evidence>
<feature type="compositionally biased region" description="Basic and acidic residues" evidence="1">
    <location>
        <begin position="18"/>
        <end position="35"/>
    </location>
</feature>
<feature type="compositionally biased region" description="Polar residues" evidence="1">
    <location>
        <begin position="1"/>
        <end position="15"/>
    </location>
</feature>
<feature type="compositionally biased region" description="Polar residues" evidence="1">
    <location>
        <begin position="36"/>
        <end position="52"/>
    </location>
</feature>